<sequence length="445" mass="49326">MKNVKFLLSAALVFLASAALAQDFSGPQYAKWGATPEEREQNILNSNFLKESCDNRDYDAAAHYLKGLIDKIPDAAESIYQRGAVVYKNKINRAKSVAEKNMFIDSLMLMYDMRAQYFGDNVKPGKTAFILDQKAREFLRYKPNDRKGIREAFRAAIAQGGDSTDPETVVAYFSNLCEDYKNTDEVMPDEIIAEYDRLTPFFEKNPEAGDYKSQFDAAFGLSGAASCENLENLFRGKLEAAPDDEALLAQAVALMSRAKCDGDFYFSIAEKYYTVKPSSETAMFLAQAFQSKGDYTKAMKYLNEALAVETDPAERQLLLVRMALVGLVSNDIQGAASAARQARDLNPEDGVPYFVLAQCYGISAAHCEGFAGPATFWAAYDTMAKAVELLPSDSEYREPAKTSMNAFRSRFPTSEECFFNELQEGARYTVNCGTAAGVSTTVRPR</sequence>
<feature type="repeat" description="TPR" evidence="1">
    <location>
        <begin position="279"/>
        <end position="312"/>
    </location>
</feature>
<keyword evidence="2" id="KW-0732">Signal</keyword>
<dbReference type="Proteomes" id="UP000195772">
    <property type="component" value="Unassembled WGS sequence"/>
</dbReference>
<dbReference type="PROSITE" id="PS50005">
    <property type="entry name" value="TPR"/>
    <property type="match status" value="1"/>
</dbReference>
<dbReference type="SUPFAM" id="SSF48452">
    <property type="entry name" value="TPR-like"/>
    <property type="match status" value="1"/>
</dbReference>
<evidence type="ECO:0000313" key="3">
    <source>
        <dbReference type="EMBL" id="OUN04896.1"/>
    </source>
</evidence>
<evidence type="ECO:0000313" key="4">
    <source>
        <dbReference type="Proteomes" id="UP000195772"/>
    </source>
</evidence>
<dbReference type="eggNOG" id="COG0457">
    <property type="taxonomic scope" value="Bacteria"/>
</dbReference>
<gene>
    <name evidence="3" type="ORF">B5G41_00890</name>
</gene>
<dbReference type="InterPro" id="IPR019734">
    <property type="entry name" value="TPR_rpt"/>
</dbReference>
<evidence type="ECO:0000256" key="1">
    <source>
        <dbReference type="PROSITE-ProRule" id="PRU00339"/>
    </source>
</evidence>
<organism evidence="3 4">
    <name type="scientific">Alistipes onderdonkii</name>
    <dbReference type="NCBI Taxonomy" id="328813"/>
    <lineage>
        <taxon>Bacteria</taxon>
        <taxon>Pseudomonadati</taxon>
        <taxon>Bacteroidota</taxon>
        <taxon>Bacteroidia</taxon>
        <taxon>Bacteroidales</taxon>
        <taxon>Rikenellaceae</taxon>
        <taxon>Alistipes</taxon>
    </lineage>
</organism>
<dbReference type="OrthoDB" id="1522899at2"/>
<dbReference type="AlphaFoldDB" id="A0A1Y3QZ16"/>
<dbReference type="Gene3D" id="1.25.40.10">
    <property type="entry name" value="Tetratricopeptide repeat domain"/>
    <property type="match status" value="1"/>
</dbReference>
<feature type="signal peptide" evidence="2">
    <location>
        <begin position="1"/>
        <end position="21"/>
    </location>
</feature>
<comment type="caution">
    <text evidence="3">The sequence shown here is derived from an EMBL/GenBank/DDBJ whole genome shotgun (WGS) entry which is preliminary data.</text>
</comment>
<name>A0A1Y3QZ16_9BACT</name>
<protein>
    <submittedName>
        <fullName evidence="3">Enzyme of heme biosynthesis</fullName>
    </submittedName>
</protein>
<feature type="chain" id="PRO_5010987997" evidence="2">
    <location>
        <begin position="22"/>
        <end position="445"/>
    </location>
</feature>
<dbReference type="InterPro" id="IPR011990">
    <property type="entry name" value="TPR-like_helical_dom_sf"/>
</dbReference>
<dbReference type="EMBL" id="NFHB01000001">
    <property type="protein sequence ID" value="OUN04896.1"/>
    <property type="molecule type" value="Genomic_DNA"/>
</dbReference>
<reference evidence="4" key="1">
    <citation type="submission" date="2017-04" db="EMBL/GenBank/DDBJ databases">
        <title>Function of individual gut microbiota members based on whole genome sequencing of pure cultures obtained from chicken caecum.</title>
        <authorList>
            <person name="Medvecky M."/>
            <person name="Cejkova D."/>
            <person name="Polansky O."/>
            <person name="Karasova D."/>
            <person name="Kubasova T."/>
            <person name="Cizek A."/>
            <person name="Rychlik I."/>
        </authorList>
    </citation>
    <scope>NUCLEOTIDE SEQUENCE [LARGE SCALE GENOMIC DNA]</scope>
    <source>
        <strain evidence="4">An90</strain>
    </source>
</reference>
<evidence type="ECO:0000256" key="2">
    <source>
        <dbReference type="SAM" id="SignalP"/>
    </source>
</evidence>
<accession>A0A1Y3QZ16</accession>
<keyword evidence="1" id="KW-0802">TPR repeat</keyword>
<proteinExistence type="predicted"/>
<dbReference type="RefSeq" id="WP_032136006.1">
    <property type="nucleotide sequence ID" value="NZ_AP025562.1"/>
</dbReference>